<gene>
    <name evidence="2" type="ORF">H7E68_17785</name>
</gene>
<evidence type="ECO:0008006" key="4">
    <source>
        <dbReference type="Google" id="ProtNLM"/>
    </source>
</evidence>
<feature type="transmembrane region" description="Helical" evidence="1">
    <location>
        <begin position="77"/>
        <end position="96"/>
    </location>
</feature>
<dbReference type="AlphaFoldDB" id="A0A7X0SFB3"/>
<dbReference type="EMBL" id="JACKWY010000016">
    <property type="protein sequence ID" value="MBB6716547.1"/>
    <property type="molecule type" value="Genomic_DNA"/>
</dbReference>
<dbReference type="Proteomes" id="UP000585258">
    <property type="component" value="Unassembled WGS sequence"/>
</dbReference>
<dbReference type="RefSeq" id="WP_185165558.1">
    <property type="nucleotide sequence ID" value="NZ_JACKWY010000016.1"/>
</dbReference>
<sequence>MKNKILILIRLFVGFVFCASSTTIMLNSNLGLSPWDVFHQGVSNVVGVTIGQASIIVSIVFVIIGMMLGQKLGLGTILNMIIVGKLIDVIMAMNIIPVATNIISGIIMMIIGMLVMGFGCYLYIGCGLGCGPRDGVMIGLSKKVKKPIKYVRTSIEVTVLILGYILGGNVGVGTLISAIALGYSMQSMFKLFKFDAIKVNHKSLIEIINF</sequence>
<proteinExistence type="predicted"/>
<organism evidence="2 3">
    <name type="scientific">Clostridium gasigenes</name>
    <dbReference type="NCBI Taxonomy" id="94869"/>
    <lineage>
        <taxon>Bacteria</taxon>
        <taxon>Bacillati</taxon>
        <taxon>Bacillota</taxon>
        <taxon>Clostridia</taxon>
        <taxon>Eubacteriales</taxon>
        <taxon>Clostridiaceae</taxon>
        <taxon>Clostridium</taxon>
    </lineage>
</organism>
<accession>A0A7X0SFB3</accession>
<reference evidence="2 3" key="1">
    <citation type="submission" date="2020-08" db="EMBL/GenBank/DDBJ databases">
        <title>Clostridia isolated from Swiss meat.</title>
        <authorList>
            <person name="Wambui J."/>
            <person name="Stevens M.J.A."/>
            <person name="Stephan R."/>
        </authorList>
    </citation>
    <scope>NUCLEOTIDE SEQUENCE [LARGE SCALE GENOMIC DNA]</scope>
    <source>
        <strain evidence="2 3">CM001</strain>
    </source>
</reference>
<dbReference type="PANTHER" id="PTHR40078:SF1">
    <property type="entry name" value="INTEGRAL MEMBRANE PROTEIN"/>
    <property type="match status" value="1"/>
</dbReference>
<comment type="caution">
    <text evidence="2">The sequence shown here is derived from an EMBL/GenBank/DDBJ whole genome shotgun (WGS) entry which is preliminary data.</text>
</comment>
<keyword evidence="1" id="KW-0812">Transmembrane</keyword>
<dbReference type="Pfam" id="PF19700">
    <property type="entry name" value="DUF6198"/>
    <property type="match status" value="1"/>
</dbReference>
<protein>
    <recommendedName>
        <fullName evidence="4">Membrane protein YczE</fullName>
    </recommendedName>
</protein>
<keyword evidence="1" id="KW-1133">Transmembrane helix</keyword>
<feature type="transmembrane region" description="Helical" evidence="1">
    <location>
        <begin position="102"/>
        <end position="129"/>
    </location>
</feature>
<dbReference type="InterPro" id="IPR038750">
    <property type="entry name" value="YczE/YyaS-like"/>
</dbReference>
<evidence type="ECO:0000256" key="1">
    <source>
        <dbReference type="SAM" id="Phobius"/>
    </source>
</evidence>
<evidence type="ECO:0000313" key="2">
    <source>
        <dbReference type="EMBL" id="MBB6716547.1"/>
    </source>
</evidence>
<name>A0A7X0SFB3_9CLOT</name>
<dbReference type="PANTHER" id="PTHR40078">
    <property type="entry name" value="INTEGRAL MEMBRANE PROTEIN-RELATED"/>
    <property type="match status" value="1"/>
</dbReference>
<keyword evidence="1" id="KW-0472">Membrane</keyword>
<feature type="transmembrane region" description="Helical" evidence="1">
    <location>
        <begin position="45"/>
        <end position="65"/>
    </location>
</feature>
<evidence type="ECO:0000313" key="3">
    <source>
        <dbReference type="Proteomes" id="UP000585258"/>
    </source>
</evidence>